<dbReference type="Proteomes" id="UP000535890">
    <property type="component" value="Unassembled WGS sequence"/>
</dbReference>
<dbReference type="RefSeq" id="WP_179795302.1">
    <property type="nucleotide sequence ID" value="NZ_BAABHP010000025.1"/>
</dbReference>
<evidence type="ECO:0000313" key="2">
    <source>
        <dbReference type="EMBL" id="NYD37770.1"/>
    </source>
</evidence>
<dbReference type="PANTHER" id="PTHR46438">
    <property type="entry name" value="ALPHA/BETA-HYDROLASES SUPERFAMILY PROTEIN"/>
    <property type="match status" value="1"/>
</dbReference>
<protein>
    <submittedName>
        <fullName evidence="2">Pimeloyl-ACP methyl ester carboxylesterase</fullName>
    </submittedName>
</protein>
<evidence type="ECO:0000313" key="3">
    <source>
        <dbReference type="Proteomes" id="UP000535890"/>
    </source>
</evidence>
<dbReference type="PANTHER" id="PTHR46438:SF11">
    <property type="entry name" value="LIPASE-RELATED"/>
    <property type="match status" value="1"/>
</dbReference>
<dbReference type="InterPro" id="IPR029058">
    <property type="entry name" value="AB_hydrolase_fold"/>
</dbReference>
<dbReference type="InterPro" id="IPR000073">
    <property type="entry name" value="AB_hydrolase_1"/>
</dbReference>
<gene>
    <name evidence="2" type="ORF">BJ983_003872</name>
</gene>
<name>A0A7Y9DYI5_9PSEU</name>
<dbReference type="AlphaFoldDB" id="A0A7Y9DYI5"/>
<comment type="caution">
    <text evidence="2">The sequence shown here is derived from an EMBL/GenBank/DDBJ whole genome shotgun (WGS) entry which is preliminary data.</text>
</comment>
<accession>A0A7Y9DYI5</accession>
<sequence>MSTDAHRGGAGSPLVLLHGASVSWRSWQPVLTPLEREHRVFAPTMPGHRGGPVWDTALGPFTIDRLVDGVCAQLDAEGIDTAHVVGNSLGGWVALELVRRGRARSAVALSPAGAWRSGWDLRRLLWTFRVLRVVARPSFASALAGSPRLRRALLRKTMEHGERVGPELVPDMIADVRQCDVLLPLLDAAVDHGSTRVLRDLPCPVRIAWAEHDRMIPWRSYGAPMRRVVPDAEFVRLPGVGHVPMWDDPALVVDAVLGVTRAVDGREREAI</sequence>
<dbReference type="Pfam" id="PF12697">
    <property type="entry name" value="Abhydrolase_6"/>
    <property type="match status" value="1"/>
</dbReference>
<keyword evidence="3" id="KW-1185">Reference proteome</keyword>
<dbReference type="EMBL" id="JACCBN010000001">
    <property type="protein sequence ID" value="NYD37770.1"/>
    <property type="molecule type" value="Genomic_DNA"/>
</dbReference>
<reference evidence="2 3" key="1">
    <citation type="submission" date="2020-07" db="EMBL/GenBank/DDBJ databases">
        <title>Sequencing the genomes of 1000 actinobacteria strains.</title>
        <authorList>
            <person name="Klenk H.-P."/>
        </authorList>
    </citation>
    <scope>NUCLEOTIDE SEQUENCE [LARGE SCALE GENOMIC DNA]</scope>
    <source>
        <strain evidence="2 3">DSM 45772</strain>
    </source>
</reference>
<organism evidence="2 3">
    <name type="scientific">Actinomycetospora corticicola</name>
    <dbReference type="NCBI Taxonomy" id="663602"/>
    <lineage>
        <taxon>Bacteria</taxon>
        <taxon>Bacillati</taxon>
        <taxon>Actinomycetota</taxon>
        <taxon>Actinomycetes</taxon>
        <taxon>Pseudonocardiales</taxon>
        <taxon>Pseudonocardiaceae</taxon>
        <taxon>Actinomycetospora</taxon>
    </lineage>
</organism>
<proteinExistence type="predicted"/>
<dbReference type="Gene3D" id="3.40.50.1820">
    <property type="entry name" value="alpha/beta hydrolase"/>
    <property type="match status" value="1"/>
</dbReference>
<feature type="domain" description="AB hydrolase-1" evidence="1">
    <location>
        <begin position="14"/>
        <end position="255"/>
    </location>
</feature>
<dbReference type="SUPFAM" id="SSF53474">
    <property type="entry name" value="alpha/beta-Hydrolases"/>
    <property type="match status" value="1"/>
</dbReference>
<dbReference type="GO" id="GO:0003824">
    <property type="term" value="F:catalytic activity"/>
    <property type="evidence" value="ECO:0007669"/>
    <property type="project" value="UniProtKB-ARBA"/>
</dbReference>
<evidence type="ECO:0000259" key="1">
    <source>
        <dbReference type="Pfam" id="PF12697"/>
    </source>
</evidence>
<dbReference type="PRINTS" id="PR00111">
    <property type="entry name" value="ABHYDROLASE"/>
</dbReference>